<evidence type="ECO:0000313" key="2">
    <source>
        <dbReference type="EMBL" id="MCI4682136.1"/>
    </source>
</evidence>
<name>A0ABS9Z394_9HYPH</name>
<dbReference type="EMBL" id="JAIVFP010000001">
    <property type="protein sequence ID" value="MCI4682136.1"/>
    <property type="molecule type" value="Genomic_DNA"/>
</dbReference>
<accession>A0ABS9Z394</accession>
<dbReference type="RefSeq" id="WP_243066167.1">
    <property type="nucleotide sequence ID" value="NZ_JAIVFK010000002.1"/>
</dbReference>
<sequence>MTLRSMNLDAFRATPLTREPFEFLAVPNFLNPEACAEINRDYPKIGESGSFPVAQLSFGPAFQNFLDEMASDEFRAAFAEKFDVDLTGRPHTITVRGRCSARDGRIHTDTKSKILTLLIYMNPEWEHAGGRLRLLKSNAGLDDPIMEVPPAAGTLLAFKRSDNSWHGHKPFEGERRVIQFNWVTSEGDRRIAMLRHHLSAKFKRLFGKTPEQPYA</sequence>
<dbReference type="InterPro" id="IPR044862">
    <property type="entry name" value="Pro_4_hyd_alph_FE2OG_OXY"/>
</dbReference>
<proteinExistence type="predicted"/>
<gene>
    <name evidence="2" type="ORF">K2U94_05045</name>
</gene>
<evidence type="ECO:0000259" key="1">
    <source>
        <dbReference type="Pfam" id="PF13640"/>
    </source>
</evidence>
<comment type="caution">
    <text evidence="2">The sequence shown here is derived from an EMBL/GenBank/DDBJ whole genome shotgun (WGS) entry which is preliminary data.</text>
</comment>
<dbReference type="Pfam" id="PF13640">
    <property type="entry name" value="2OG-FeII_Oxy_3"/>
    <property type="match status" value="1"/>
</dbReference>
<feature type="domain" description="Prolyl 4-hydroxylase alpha subunit Fe(2+) 2OG dioxygenase" evidence="1">
    <location>
        <begin position="106"/>
        <end position="183"/>
    </location>
</feature>
<keyword evidence="3" id="KW-1185">Reference proteome</keyword>
<protein>
    <submittedName>
        <fullName evidence="2">2OG-Fe(II) oxygenase</fullName>
    </submittedName>
</protein>
<dbReference type="Proteomes" id="UP001139104">
    <property type="component" value="Unassembled WGS sequence"/>
</dbReference>
<reference evidence="2" key="1">
    <citation type="journal article" date="2022" name="ISME J.">
        <title>Identification of active gaseous-alkane degraders at natural gas seeps.</title>
        <authorList>
            <person name="Farhan Ul Haque M."/>
            <person name="Hernandez M."/>
            <person name="Crombie A.T."/>
            <person name="Murrell J.C."/>
        </authorList>
    </citation>
    <scope>NUCLEOTIDE SEQUENCE</scope>
    <source>
        <strain evidence="2">PC2</strain>
    </source>
</reference>
<organism evidence="2 3">
    <name type="scientific">Candidatus Rhodoblastus alkanivorans</name>
    <dbReference type="NCBI Taxonomy" id="2954117"/>
    <lineage>
        <taxon>Bacteria</taxon>
        <taxon>Pseudomonadati</taxon>
        <taxon>Pseudomonadota</taxon>
        <taxon>Alphaproteobacteria</taxon>
        <taxon>Hyphomicrobiales</taxon>
        <taxon>Rhodoblastaceae</taxon>
        <taxon>Rhodoblastus</taxon>
    </lineage>
</organism>
<evidence type="ECO:0000313" key="3">
    <source>
        <dbReference type="Proteomes" id="UP001139104"/>
    </source>
</evidence>
<dbReference type="Gene3D" id="2.60.120.620">
    <property type="entry name" value="q2cbj1_9rhob like domain"/>
    <property type="match status" value="1"/>
</dbReference>